<organism evidence="1 2">
    <name type="scientific">Paenibacillus ferrarius</name>
    <dbReference type="NCBI Taxonomy" id="1469647"/>
    <lineage>
        <taxon>Bacteria</taxon>
        <taxon>Bacillati</taxon>
        <taxon>Bacillota</taxon>
        <taxon>Bacilli</taxon>
        <taxon>Bacillales</taxon>
        <taxon>Paenibacillaceae</taxon>
        <taxon>Paenibacillus</taxon>
    </lineage>
</organism>
<evidence type="ECO:0000313" key="2">
    <source>
        <dbReference type="Proteomes" id="UP000190626"/>
    </source>
</evidence>
<dbReference type="STRING" id="1469647.BC351_00970"/>
<dbReference type="Proteomes" id="UP000190626">
    <property type="component" value="Unassembled WGS sequence"/>
</dbReference>
<dbReference type="RefSeq" id="WP_079408844.1">
    <property type="nucleotide sequence ID" value="NZ_MBTG01000001.1"/>
</dbReference>
<name>A0A1V4HSC7_9BACL</name>
<comment type="caution">
    <text evidence="1">The sequence shown here is derived from an EMBL/GenBank/DDBJ whole genome shotgun (WGS) entry which is preliminary data.</text>
</comment>
<dbReference type="EMBL" id="MBTG01000001">
    <property type="protein sequence ID" value="OPH61844.1"/>
    <property type="molecule type" value="Genomic_DNA"/>
</dbReference>
<accession>A0A1V4HSC7</accession>
<dbReference type="AlphaFoldDB" id="A0A1V4HSC7"/>
<evidence type="ECO:0000313" key="1">
    <source>
        <dbReference type="EMBL" id="OPH61844.1"/>
    </source>
</evidence>
<dbReference type="OrthoDB" id="9961053at2"/>
<protein>
    <submittedName>
        <fullName evidence="1">Uncharacterized protein</fullName>
    </submittedName>
</protein>
<reference evidence="2" key="1">
    <citation type="submission" date="2016-07" db="EMBL/GenBank/DDBJ databases">
        <authorList>
            <person name="Florea S."/>
            <person name="Webb J.S."/>
            <person name="Jaromczyk J."/>
            <person name="Schardl C.L."/>
        </authorList>
    </citation>
    <scope>NUCLEOTIDE SEQUENCE [LARGE SCALE GENOMIC DNA]</scope>
    <source>
        <strain evidence="2">CY1</strain>
    </source>
</reference>
<keyword evidence="2" id="KW-1185">Reference proteome</keyword>
<gene>
    <name evidence="1" type="ORF">BC351_00970</name>
</gene>
<sequence length="80" mass="9517">MKFSRKATSDDFEKETQKWVLQLSLETREALRNGDHGTRYRIKKEFQCSIQEAAVIQKDYLAYWSALKDFSEGKEVFVEY</sequence>
<proteinExistence type="predicted"/>